<evidence type="ECO:0000259" key="3">
    <source>
        <dbReference type="PROSITE" id="PS50968"/>
    </source>
</evidence>
<evidence type="ECO:0000313" key="5">
    <source>
        <dbReference type="EMBL" id="KAF0677426.1"/>
    </source>
</evidence>
<dbReference type="PROSITE" id="PS51826">
    <property type="entry name" value="PSBD"/>
    <property type="match status" value="1"/>
</dbReference>
<dbReference type="InterPro" id="IPR045257">
    <property type="entry name" value="E2/Pdx1"/>
</dbReference>
<dbReference type="InterPro" id="IPR011053">
    <property type="entry name" value="Single_hybrid_motif"/>
</dbReference>
<keyword evidence="5" id="KW-0808">Transferase</keyword>
<gene>
    <name evidence="5" type="primary">pdhB</name>
    <name evidence="5" type="ORF">PMES_00212</name>
</gene>
<evidence type="ECO:0000256" key="1">
    <source>
        <dbReference type="ARBA" id="ARBA00007317"/>
    </source>
</evidence>
<proteinExistence type="inferred from homology"/>
<dbReference type="GO" id="GO:0004742">
    <property type="term" value="F:dihydrolipoyllysine-residue acetyltransferase activity"/>
    <property type="evidence" value="ECO:0007669"/>
    <property type="project" value="UniProtKB-EC"/>
</dbReference>
<accession>A0A921NY01</accession>
<keyword evidence="6" id="KW-1185">Reference proteome</keyword>
<keyword evidence="5" id="KW-0670">Pyruvate</keyword>
<dbReference type="GO" id="GO:0006086">
    <property type="term" value="P:pyruvate decarboxylation to acetyl-CoA"/>
    <property type="evidence" value="ECO:0007669"/>
    <property type="project" value="InterPro"/>
</dbReference>
<dbReference type="CDD" id="cd06849">
    <property type="entry name" value="lipoyl_domain"/>
    <property type="match status" value="1"/>
</dbReference>
<dbReference type="SUPFAM" id="SSF47005">
    <property type="entry name" value="Peripheral subunit-binding domain of 2-oxo acid dehydrogenase complex"/>
    <property type="match status" value="1"/>
</dbReference>
<feature type="compositionally biased region" description="Basic and acidic residues" evidence="2">
    <location>
        <begin position="95"/>
        <end position="129"/>
    </location>
</feature>
<dbReference type="Pfam" id="PF00364">
    <property type="entry name" value="Biotin_lipoyl"/>
    <property type="match status" value="1"/>
</dbReference>
<dbReference type="PANTHER" id="PTHR23151:SF90">
    <property type="entry name" value="DIHYDROLIPOYLLYSINE-RESIDUE ACETYLTRANSFERASE COMPONENT OF PYRUVATE DEHYDROGENASE COMPLEX, MITOCHONDRIAL-RELATED"/>
    <property type="match status" value="1"/>
</dbReference>
<dbReference type="PANTHER" id="PTHR23151">
    <property type="entry name" value="DIHYDROLIPOAMIDE ACETYL/SUCCINYL-TRANSFERASE-RELATED"/>
    <property type="match status" value="1"/>
</dbReference>
<protein>
    <submittedName>
        <fullName evidence="5">Pyruvate dehydrogenase beta subunit</fullName>
        <ecNumber evidence="5">2.3.1.12</ecNumber>
    </submittedName>
</protein>
<dbReference type="InterPro" id="IPR004167">
    <property type="entry name" value="PSBD"/>
</dbReference>
<dbReference type="GO" id="GO:0045254">
    <property type="term" value="C:pyruvate dehydrogenase complex"/>
    <property type="evidence" value="ECO:0007669"/>
    <property type="project" value="InterPro"/>
</dbReference>
<dbReference type="InterPro" id="IPR000089">
    <property type="entry name" value="Biotin_lipoyl"/>
</dbReference>
<dbReference type="RefSeq" id="WP_159963681.1">
    <property type="nucleotide sequence ID" value="NZ_APKE01000003.1"/>
</dbReference>
<dbReference type="EMBL" id="APKE01000003">
    <property type="protein sequence ID" value="KAF0677426.1"/>
    <property type="molecule type" value="Genomic_DNA"/>
</dbReference>
<dbReference type="EC" id="2.3.1.12" evidence="5"/>
<evidence type="ECO:0000313" key="6">
    <source>
        <dbReference type="Proteomes" id="UP000698242"/>
    </source>
</evidence>
<dbReference type="Gene3D" id="2.40.50.100">
    <property type="match status" value="1"/>
</dbReference>
<dbReference type="SUPFAM" id="SSF51230">
    <property type="entry name" value="Single hybrid motif"/>
    <property type="match status" value="1"/>
</dbReference>
<name>A0A921NY01_9RHOB</name>
<dbReference type="Gene3D" id="4.10.320.10">
    <property type="entry name" value="E3-binding domain"/>
    <property type="match status" value="1"/>
</dbReference>
<feature type="region of interest" description="Disordered" evidence="2">
    <location>
        <begin position="81"/>
        <end position="129"/>
    </location>
</feature>
<dbReference type="Proteomes" id="UP000698242">
    <property type="component" value="Unassembled WGS sequence"/>
</dbReference>
<sequence>MGELITMPALSPMTASATLGRWLVREGDTVEPGDPLAEIETEKAAVEYEAVRAGRIARLLVPEGSVDVAVGTPIAWLLYPGEADPEDHPQPLARDTSRGAHDASRSEMRDKARDAPGEGRVKASPRARREAARAGLNLREIAGSGPNNRIIAADIAGACRPAPAQPFALIGHVSLQRLEAWRRRAAECPEDAVGTLAHLARHVASCLSGSPDPASLPISVRGQEAASDGVAGGQQSGAPEAAFVLPLAPLADRITLHLGTPLSDIAALALIADPARMDPAAQMAFMAALLRIAGPKT</sequence>
<dbReference type="PROSITE" id="PS50968">
    <property type="entry name" value="BIOTINYL_LIPOYL"/>
    <property type="match status" value="1"/>
</dbReference>
<feature type="domain" description="Lipoyl-binding" evidence="3">
    <location>
        <begin position="2"/>
        <end position="78"/>
    </location>
</feature>
<evidence type="ECO:0000259" key="4">
    <source>
        <dbReference type="PROSITE" id="PS51826"/>
    </source>
</evidence>
<dbReference type="Pfam" id="PF02817">
    <property type="entry name" value="E3_binding"/>
    <property type="match status" value="1"/>
</dbReference>
<dbReference type="AlphaFoldDB" id="A0A921NY01"/>
<comment type="caution">
    <text evidence="5">The sequence shown here is derived from an EMBL/GenBank/DDBJ whole genome shotgun (WGS) entry which is preliminary data.</text>
</comment>
<comment type="similarity">
    <text evidence="1">Belongs to the 2-oxoacid dehydrogenase family.</text>
</comment>
<reference evidence="5" key="1">
    <citation type="submission" date="2013-03" db="EMBL/GenBank/DDBJ databases">
        <title>Genome Sequence of the Profundibacterium mesophilum strain KAUST100406-0324T from Red Sea, a novel genus in the family Rhodobacteraceae.</title>
        <authorList>
            <person name="Essack M."/>
            <person name="Alam I."/>
            <person name="Lafi F."/>
            <person name="Alawi W."/>
            <person name="Kamanu F."/>
            <person name="Al-Suwailem A."/>
            <person name="Lee O.O."/>
            <person name="Xu Y."/>
            <person name="Bajic V."/>
            <person name="Qian P.-Y."/>
            <person name="Archer J."/>
        </authorList>
    </citation>
    <scope>NUCLEOTIDE SEQUENCE</scope>
    <source>
        <strain evidence="5">KAUST100406-0324</strain>
    </source>
</reference>
<keyword evidence="5" id="KW-0012">Acyltransferase</keyword>
<dbReference type="OrthoDB" id="9805770at2"/>
<dbReference type="InterPro" id="IPR036625">
    <property type="entry name" value="E3-bd_dom_sf"/>
</dbReference>
<evidence type="ECO:0000256" key="2">
    <source>
        <dbReference type="SAM" id="MobiDB-lite"/>
    </source>
</evidence>
<organism evidence="5 6">
    <name type="scientific">Profundibacterium mesophilum KAUST100406-0324</name>
    <dbReference type="NCBI Taxonomy" id="1037889"/>
    <lineage>
        <taxon>Bacteria</taxon>
        <taxon>Pseudomonadati</taxon>
        <taxon>Pseudomonadota</taxon>
        <taxon>Alphaproteobacteria</taxon>
        <taxon>Rhodobacterales</taxon>
        <taxon>Roseobacteraceae</taxon>
        <taxon>Profundibacterium</taxon>
    </lineage>
</organism>
<feature type="domain" description="Peripheral subunit-binding (PSBD)" evidence="4">
    <location>
        <begin position="122"/>
        <end position="159"/>
    </location>
</feature>